<evidence type="ECO:0000256" key="1">
    <source>
        <dbReference type="SAM" id="Phobius"/>
    </source>
</evidence>
<reference evidence="2 3" key="1">
    <citation type="journal article" date="2020" name="ISME J.">
        <title>Uncovering the hidden diversity of litter-decomposition mechanisms in mushroom-forming fungi.</title>
        <authorList>
            <person name="Floudas D."/>
            <person name="Bentzer J."/>
            <person name="Ahren D."/>
            <person name="Johansson T."/>
            <person name="Persson P."/>
            <person name="Tunlid A."/>
        </authorList>
    </citation>
    <scope>NUCLEOTIDE SEQUENCE [LARGE SCALE GENOMIC DNA]</scope>
    <source>
        <strain evidence="2 3">CBS 406.79</strain>
    </source>
</reference>
<keyword evidence="1" id="KW-0472">Membrane</keyword>
<gene>
    <name evidence="2" type="ORF">D9757_000379</name>
</gene>
<dbReference type="Proteomes" id="UP000518752">
    <property type="component" value="Unassembled WGS sequence"/>
</dbReference>
<evidence type="ECO:0000313" key="2">
    <source>
        <dbReference type="EMBL" id="KAF5393928.1"/>
    </source>
</evidence>
<accession>A0A8H5I355</accession>
<keyword evidence="1" id="KW-0812">Transmembrane</keyword>
<keyword evidence="3" id="KW-1185">Reference proteome</keyword>
<organism evidence="2 3">
    <name type="scientific">Collybiopsis confluens</name>
    <dbReference type="NCBI Taxonomy" id="2823264"/>
    <lineage>
        <taxon>Eukaryota</taxon>
        <taxon>Fungi</taxon>
        <taxon>Dikarya</taxon>
        <taxon>Basidiomycota</taxon>
        <taxon>Agaricomycotina</taxon>
        <taxon>Agaricomycetes</taxon>
        <taxon>Agaricomycetidae</taxon>
        <taxon>Agaricales</taxon>
        <taxon>Marasmiineae</taxon>
        <taxon>Omphalotaceae</taxon>
        <taxon>Collybiopsis</taxon>
    </lineage>
</organism>
<keyword evidence="1" id="KW-1133">Transmembrane helix</keyword>
<sequence length="156" mass="17927">MGIEVETTPQLLTTVILPIISSRDAWILVMLFVTGILVRQIYSRVCFSLSGLDFAIANMDQRLKECESERASESPFSSFECCKFRARFCKIRARYLRLSQGTEGMPWTRKVSLMRFYKRMRAIQACHQDTCALRDEVKRSAATAHRYLSDEAVEAV</sequence>
<proteinExistence type="predicted"/>
<evidence type="ECO:0000313" key="3">
    <source>
        <dbReference type="Proteomes" id="UP000518752"/>
    </source>
</evidence>
<comment type="caution">
    <text evidence="2">The sequence shown here is derived from an EMBL/GenBank/DDBJ whole genome shotgun (WGS) entry which is preliminary data.</text>
</comment>
<protein>
    <submittedName>
        <fullName evidence="2">Uncharacterized protein</fullName>
    </submittedName>
</protein>
<name>A0A8H5I355_9AGAR</name>
<dbReference type="AlphaFoldDB" id="A0A8H5I355"/>
<feature type="transmembrane region" description="Helical" evidence="1">
    <location>
        <begin position="25"/>
        <end position="42"/>
    </location>
</feature>
<dbReference type="OrthoDB" id="497541at2759"/>
<dbReference type="EMBL" id="JAACJN010000001">
    <property type="protein sequence ID" value="KAF5393928.1"/>
    <property type="molecule type" value="Genomic_DNA"/>
</dbReference>